<sequence length="75" mass="8636">SIVDLRYKTNDILKALDRNESVTVLYHGKIKGVIKPAREKTASKIKDHPFFGMNKDSEETVLEELANLRKTRHDL</sequence>
<reference evidence="1" key="1">
    <citation type="submission" date="2018-06" db="EMBL/GenBank/DDBJ databases">
        <authorList>
            <person name="Zhirakovskaya E."/>
        </authorList>
    </citation>
    <scope>NUCLEOTIDE SEQUENCE</scope>
</reference>
<evidence type="ECO:0000313" key="1">
    <source>
        <dbReference type="EMBL" id="VAW14003.1"/>
    </source>
</evidence>
<organism evidence="1">
    <name type="scientific">hydrothermal vent metagenome</name>
    <dbReference type="NCBI Taxonomy" id="652676"/>
    <lineage>
        <taxon>unclassified sequences</taxon>
        <taxon>metagenomes</taxon>
        <taxon>ecological metagenomes</taxon>
    </lineage>
</organism>
<dbReference type="AlphaFoldDB" id="A0A3B0TCZ4"/>
<protein>
    <submittedName>
        <fullName evidence="1">Uncharacterized protein</fullName>
    </submittedName>
</protein>
<accession>A0A3B0TCZ4</accession>
<feature type="non-terminal residue" evidence="1">
    <location>
        <position position="1"/>
    </location>
</feature>
<gene>
    <name evidence="1" type="ORF">MNBD_BACTEROID05-1305</name>
</gene>
<name>A0A3B0TCZ4_9ZZZZ</name>
<dbReference type="EMBL" id="UOEN01000197">
    <property type="protein sequence ID" value="VAW14003.1"/>
    <property type="molecule type" value="Genomic_DNA"/>
</dbReference>
<proteinExistence type="predicted"/>